<dbReference type="EMBL" id="JAPDIA010000003">
    <property type="protein sequence ID" value="MDG0810415.1"/>
    <property type="molecule type" value="Genomic_DNA"/>
</dbReference>
<protein>
    <submittedName>
        <fullName evidence="2">Uncharacterized protein</fullName>
    </submittedName>
</protein>
<reference evidence="2" key="1">
    <citation type="submission" date="2022-10" db="EMBL/GenBank/DDBJ databases">
        <title>Comparative genomic analysis of Cohnella hashimotonis sp. nov., isolated from the International Space Station.</title>
        <authorList>
            <person name="Simpson A."/>
            <person name="Venkateswaran K."/>
        </authorList>
    </citation>
    <scope>NUCLEOTIDE SEQUENCE</scope>
    <source>
        <strain evidence="2">DSM 28161</strain>
    </source>
</reference>
<gene>
    <name evidence="2" type="ORF">OMP40_14430</name>
</gene>
<name>A0A9X4QT91_9BACL</name>
<keyword evidence="1" id="KW-1133">Transmembrane helix</keyword>
<evidence type="ECO:0000313" key="3">
    <source>
        <dbReference type="Proteomes" id="UP001153404"/>
    </source>
</evidence>
<organism evidence="2 3">
    <name type="scientific">Cohnella rhizosphaerae</name>
    <dbReference type="NCBI Taxonomy" id="1457232"/>
    <lineage>
        <taxon>Bacteria</taxon>
        <taxon>Bacillati</taxon>
        <taxon>Bacillota</taxon>
        <taxon>Bacilli</taxon>
        <taxon>Bacillales</taxon>
        <taxon>Paenibacillaceae</taxon>
        <taxon>Cohnella</taxon>
    </lineage>
</organism>
<comment type="caution">
    <text evidence="2">The sequence shown here is derived from an EMBL/GenBank/DDBJ whole genome shotgun (WGS) entry which is preliminary data.</text>
</comment>
<dbReference type="AlphaFoldDB" id="A0A9X4QT91"/>
<evidence type="ECO:0000256" key="1">
    <source>
        <dbReference type="SAM" id="Phobius"/>
    </source>
</evidence>
<dbReference type="Proteomes" id="UP001153404">
    <property type="component" value="Unassembled WGS sequence"/>
</dbReference>
<sequence>MYYYKKMFRVFAAIAITYTLLIEIIFIGFYWIPSRREFAENVETTARSLSEYTDSRLKSPLEIGIILNASDYTSKYVGNTLTNYEKLRFIKFIQNIHGLTATPKFGLAVTKYDDNYVIMNSETGGIPYFRSIFRLSEKQLDAAIQYFKENPPRIVAIFYCRSVRQKYDVRDCPAGVVRQSCAHLYLYRLS</sequence>
<dbReference type="RefSeq" id="WP_277532235.1">
    <property type="nucleotide sequence ID" value="NZ_JAPDIA010000003.1"/>
</dbReference>
<accession>A0A9X4QT91</accession>
<keyword evidence="1" id="KW-0472">Membrane</keyword>
<evidence type="ECO:0000313" key="2">
    <source>
        <dbReference type="EMBL" id="MDG0810415.1"/>
    </source>
</evidence>
<feature type="transmembrane region" description="Helical" evidence="1">
    <location>
        <begin position="7"/>
        <end position="32"/>
    </location>
</feature>
<keyword evidence="1" id="KW-0812">Transmembrane</keyword>
<proteinExistence type="predicted"/>
<keyword evidence="3" id="KW-1185">Reference proteome</keyword>